<protein>
    <submittedName>
        <fullName evidence="3">VanZ family protein</fullName>
    </submittedName>
</protein>
<dbReference type="PANTHER" id="PTHR36834:SF1">
    <property type="entry name" value="INTEGRAL MEMBRANE PROTEIN"/>
    <property type="match status" value="1"/>
</dbReference>
<proteinExistence type="predicted"/>
<keyword evidence="4" id="KW-1185">Reference proteome</keyword>
<feature type="transmembrane region" description="Helical" evidence="1">
    <location>
        <begin position="140"/>
        <end position="157"/>
    </location>
</feature>
<comment type="caution">
    <text evidence="3">The sequence shown here is derived from an EMBL/GenBank/DDBJ whole genome shotgun (WGS) entry which is preliminary data.</text>
</comment>
<name>A0A6I2MAW7_9BACI</name>
<feature type="transmembrane region" description="Helical" evidence="1">
    <location>
        <begin position="102"/>
        <end position="128"/>
    </location>
</feature>
<dbReference type="InterPro" id="IPR006976">
    <property type="entry name" value="VanZ-like"/>
</dbReference>
<reference evidence="3 4" key="1">
    <citation type="submission" date="2019-11" db="EMBL/GenBank/DDBJ databases">
        <title>Bacillus idriensis genome.</title>
        <authorList>
            <person name="Konopka E.N."/>
            <person name="Newman J.D."/>
        </authorList>
    </citation>
    <scope>NUCLEOTIDE SEQUENCE [LARGE SCALE GENOMIC DNA]</scope>
    <source>
        <strain evidence="3 4">DSM 19097</strain>
    </source>
</reference>
<evidence type="ECO:0000313" key="4">
    <source>
        <dbReference type="Proteomes" id="UP000441585"/>
    </source>
</evidence>
<sequence>MRETYLISLAVSQSIFFLLLPIWLRLTAYLHPVVIAVVWICVTALTAFLLSLWKKQVMMVPQKLFYACLILYTISLLILLFVRPDSGGNSYNLVPFDTISYYLSGQVSPIIAVYNLAANIGLFVPYGIYLKSRAASKRKTIAYSVSVIALVEISQLLTNRGSLDIDDLMLNVLGIFTGFAFYPIFSKAVYLKRN</sequence>
<keyword evidence="1" id="KW-1133">Transmembrane helix</keyword>
<feature type="transmembrane region" description="Helical" evidence="1">
    <location>
        <begin position="64"/>
        <end position="82"/>
    </location>
</feature>
<keyword evidence="1" id="KW-0812">Transmembrane</keyword>
<dbReference type="RefSeq" id="WP_070877625.1">
    <property type="nucleotide sequence ID" value="NZ_CAJGAA010000006.1"/>
</dbReference>
<feature type="transmembrane region" description="Helical" evidence="1">
    <location>
        <begin position="169"/>
        <end position="190"/>
    </location>
</feature>
<evidence type="ECO:0000259" key="2">
    <source>
        <dbReference type="Pfam" id="PF04892"/>
    </source>
</evidence>
<keyword evidence="1" id="KW-0472">Membrane</keyword>
<accession>A0A6I2MAW7</accession>
<dbReference type="AlphaFoldDB" id="A0A6I2MAW7"/>
<organism evidence="3 4">
    <name type="scientific">Metabacillus idriensis</name>
    <dbReference type="NCBI Taxonomy" id="324768"/>
    <lineage>
        <taxon>Bacteria</taxon>
        <taxon>Bacillati</taxon>
        <taxon>Bacillota</taxon>
        <taxon>Bacilli</taxon>
        <taxon>Bacillales</taxon>
        <taxon>Bacillaceae</taxon>
        <taxon>Metabacillus</taxon>
    </lineage>
</organism>
<evidence type="ECO:0000313" key="3">
    <source>
        <dbReference type="EMBL" id="MRX55535.1"/>
    </source>
</evidence>
<dbReference type="InterPro" id="IPR053150">
    <property type="entry name" value="Teicoplanin_resist-assoc"/>
</dbReference>
<feature type="transmembrane region" description="Helical" evidence="1">
    <location>
        <begin position="5"/>
        <end position="24"/>
    </location>
</feature>
<dbReference type="Proteomes" id="UP000441585">
    <property type="component" value="Unassembled WGS sequence"/>
</dbReference>
<dbReference type="EMBL" id="WKKF01000005">
    <property type="protein sequence ID" value="MRX55535.1"/>
    <property type="molecule type" value="Genomic_DNA"/>
</dbReference>
<evidence type="ECO:0000256" key="1">
    <source>
        <dbReference type="SAM" id="Phobius"/>
    </source>
</evidence>
<feature type="transmembrane region" description="Helical" evidence="1">
    <location>
        <begin position="30"/>
        <end position="52"/>
    </location>
</feature>
<dbReference type="Pfam" id="PF04892">
    <property type="entry name" value="VanZ"/>
    <property type="match status" value="1"/>
</dbReference>
<gene>
    <name evidence="3" type="ORF">GJU41_16345</name>
</gene>
<feature type="domain" description="VanZ-like" evidence="2">
    <location>
        <begin position="70"/>
        <end position="185"/>
    </location>
</feature>
<dbReference type="PANTHER" id="PTHR36834">
    <property type="entry name" value="MEMBRANE PROTEIN-RELATED"/>
    <property type="match status" value="1"/>
</dbReference>